<reference evidence="7" key="1">
    <citation type="submission" date="2021-04" db="EMBL/GenBank/DDBJ databases">
        <title>Isolation of p-tert-butylphenol degrading bacteria Sphingobium phenoxybenzoativorans Tas13 from active sludge.</title>
        <authorList>
            <person name="Li Y."/>
        </authorList>
    </citation>
    <scope>NUCLEOTIDE SEQUENCE</scope>
    <source>
        <strain evidence="7">Tas13</strain>
    </source>
</reference>
<dbReference type="InterPro" id="IPR036188">
    <property type="entry name" value="FAD/NAD-bd_sf"/>
</dbReference>
<gene>
    <name evidence="7" type="ORF">KFK14_18070</name>
</gene>
<keyword evidence="8" id="KW-1185">Reference proteome</keyword>
<accession>A0A975K500</accession>
<proteinExistence type="inferred from homology"/>
<dbReference type="PANTHER" id="PTHR43104:SF4">
    <property type="entry name" value="L-2-HYDROXYGLUTARATE DEHYDROGENASE, MITOCHONDRIAL"/>
    <property type="match status" value="1"/>
</dbReference>
<evidence type="ECO:0000256" key="2">
    <source>
        <dbReference type="ARBA" id="ARBA00022630"/>
    </source>
</evidence>
<dbReference type="Proteomes" id="UP000681425">
    <property type="component" value="Chromosome"/>
</dbReference>
<keyword evidence="2" id="KW-0285">Flavoprotein</keyword>
<evidence type="ECO:0000256" key="4">
    <source>
        <dbReference type="ARBA" id="ARBA00023002"/>
    </source>
</evidence>
<comment type="cofactor">
    <cofactor evidence="1">
        <name>FAD</name>
        <dbReference type="ChEBI" id="CHEBI:57692"/>
    </cofactor>
</comment>
<organism evidence="7 8">
    <name type="scientific">Sphingobium phenoxybenzoativorans</name>
    <dbReference type="NCBI Taxonomy" id="1592790"/>
    <lineage>
        <taxon>Bacteria</taxon>
        <taxon>Pseudomonadati</taxon>
        <taxon>Pseudomonadota</taxon>
        <taxon>Alphaproteobacteria</taxon>
        <taxon>Sphingomonadales</taxon>
        <taxon>Sphingomonadaceae</taxon>
        <taxon>Sphingobium</taxon>
    </lineage>
</organism>
<evidence type="ECO:0000256" key="3">
    <source>
        <dbReference type="ARBA" id="ARBA00022827"/>
    </source>
</evidence>
<dbReference type="EMBL" id="CP073910">
    <property type="protein sequence ID" value="QUT04911.1"/>
    <property type="molecule type" value="Genomic_DNA"/>
</dbReference>
<dbReference type="RefSeq" id="WP_212608643.1">
    <property type="nucleotide sequence ID" value="NZ_CP073910.1"/>
</dbReference>
<dbReference type="PANTHER" id="PTHR43104">
    <property type="entry name" value="L-2-HYDROXYGLUTARATE DEHYDROGENASE, MITOCHONDRIAL"/>
    <property type="match status" value="1"/>
</dbReference>
<evidence type="ECO:0000259" key="6">
    <source>
        <dbReference type="Pfam" id="PF01266"/>
    </source>
</evidence>
<dbReference type="AlphaFoldDB" id="A0A975K500"/>
<dbReference type="KEGG" id="spph:KFK14_18070"/>
<dbReference type="Pfam" id="PF01266">
    <property type="entry name" value="DAO"/>
    <property type="match status" value="1"/>
</dbReference>
<dbReference type="SUPFAM" id="SSF51905">
    <property type="entry name" value="FAD/NAD(P)-binding domain"/>
    <property type="match status" value="1"/>
</dbReference>
<evidence type="ECO:0000256" key="5">
    <source>
        <dbReference type="ARBA" id="ARBA00037941"/>
    </source>
</evidence>
<evidence type="ECO:0000256" key="1">
    <source>
        <dbReference type="ARBA" id="ARBA00001974"/>
    </source>
</evidence>
<keyword evidence="4" id="KW-0560">Oxidoreductase</keyword>
<keyword evidence="3" id="KW-0274">FAD</keyword>
<name>A0A975K500_9SPHN</name>
<dbReference type="Gene3D" id="3.50.50.60">
    <property type="entry name" value="FAD/NAD(P)-binding domain"/>
    <property type="match status" value="1"/>
</dbReference>
<dbReference type="InterPro" id="IPR006076">
    <property type="entry name" value="FAD-dep_OxRdtase"/>
</dbReference>
<evidence type="ECO:0000313" key="7">
    <source>
        <dbReference type="EMBL" id="QUT04911.1"/>
    </source>
</evidence>
<feature type="domain" description="FAD dependent oxidoreductase" evidence="6">
    <location>
        <begin position="6"/>
        <end position="374"/>
    </location>
</feature>
<protein>
    <submittedName>
        <fullName evidence="7">NAD(P)/FAD-dependent oxidoreductase</fullName>
    </submittedName>
</protein>
<sequence>MTEKVDVIIAGAGVVGLAVARALAMAGREVLILESEGAFGQGTSSRNSEVIHAGVFNAPGMLKSSLCVRGRQLLYRYCEERHIDHKKTGKLVVATDPEDLPQLDWIEDAASKQGLEPEAALYRLTAEEAKALEPNLRCAAAVMSPSTGVIDAHGYMTALLGDAEANGASLVLHSPVDHVILGEDGHLVSIGGSDPIKLKANLFVNSAGLSACALAARTQGYPAHLVPEARFVKGNYFTLTGKTPFTRPIYPLHQGGTSLHQGGHSLHITIGLDGRGKFGPDSEPVAQPEYEVDPARAEKFYDGIRKYWPGLPDGALEPGYAGVRPKIVSRDGAPVADFLVEGPGDHGIPGLVNLFGIESPGLTSSLAIAEMVAAKLAR</sequence>
<evidence type="ECO:0000313" key="8">
    <source>
        <dbReference type="Proteomes" id="UP000681425"/>
    </source>
</evidence>
<comment type="similarity">
    <text evidence="5">Belongs to the L2HGDH family.</text>
</comment>
<dbReference type="GO" id="GO:0047545">
    <property type="term" value="F:(S)-2-hydroxyglutarate dehydrogenase activity"/>
    <property type="evidence" value="ECO:0007669"/>
    <property type="project" value="TreeGrafter"/>
</dbReference>
<dbReference type="Gene3D" id="3.30.9.10">
    <property type="entry name" value="D-Amino Acid Oxidase, subunit A, domain 2"/>
    <property type="match status" value="1"/>
</dbReference>